<organism evidence="2 3">
    <name type="scientific">Galerina marginata (strain CBS 339.88)</name>
    <dbReference type="NCBI Taxonomy" id="685588"/>
    <lineage>
        <taxon>Eukaryota</taxon>
        <taxon>Fungi</taxon>
        <taxon>Dikarya</taxon>
        <taxon>Basidiomycota</taxon>
        <taxon>Agaricomycotina</taxon>
        <taxon>Agaricomycetes</taxon>
        <taxon>Agaricomycetidae</taxon>
        <taxon>Agaricales</taxon>
        <taxon>Agaricineae</taxon>
        <taxon>Strophariaceae</taxon>
        <taxon>Galerina</taxon>
    </lineage>
</organism>
<evidence type="ECO:0000313" key="2">
    <source>
        <dbReference type="EMBL" id="KDR66321.1"/>
    </source>
</evidence>
<evidence type="ECO:0000313" key="3">
    <source>
        <dbReference type="Proteomes" id="UP000027222"/>
    </source>
</evidence>
<proteinExistence type="predicted"/>
<dbReference type="AlphaFoldDB" id="A0A067S678"/>
<reference evidence="3" key="1">
    <citation type="journal article" date="2014" name="Proc. Natl. Acad. Sci. U.S.A.">
        <title>Extensive sampling of basidiomycete genomes demonstrates inadequacy of the white-rot/brown-rot paradigm for wood decay fungi.</title>
        <authorList>
            <person name="Riley R."/>
            <person name="Salamov A.A."/>
            <person name="Brown D.W."/>
            <person name="Nagy L.G."/>
            <person name="Floudas D."/>
            <person name="Held B.W."/>
            <person name="Levasseur A."/>
            <person name="Lombard V."/>
            <person name="Morin E."/>
            <person name="Otillar R."/>
            <person name="Lindquist E.A."/>
            <person name="Sun H."/>
            <person name="LaButti K.M."/>
            <person name="Schmutz J."/>
            <person name="Jabbour D."/>
            <person name="Luo H."/>
            <person name="Baker S.E."/>
            <person name="Pisabarro A.G."/>
            <person name="Walton J.D."/>
            <person name="Blanchette R.A."/>
            <person name="Henrissat B."/>
            <person name="Martin F."/>
            <person name="Cullen D."/>
            <person name="Hibbett D.S."/>
            <person name="Grigoriev I.V."/>
        </authorList>
    </citation>
    <scope>NUCLEOTIDE SEQUENCE [LARGE SCALE GENOMIC DNA]</scope>
    <source>
        <strain evidence="3">CBS 339.88</strain>
    </source>
</reference>
<protein>
    <recommendedName>
        <fullName evidence="4">Secreted protein</fullName>
    </recommendedName>
</protein>
<keyword evidence="3" id="KW-1185">Reference proteome</keyword>
<name>A0A067S678_GALM3</name>
<feature type="signal peptide" evidence="1">
    <location>
        <begin position="1"/>
        <end position="17"/>
    </location>
</feature>
<accession>A0A067S678</accession>
<dbReference type="Proteomes" id="UP000027222">
    <property type="component" value="Unassembled WGS sequence"/>
</dbReference>
<evidence type="ECO:0008006" key="4">
    <source>
        <dbReference type="Google" id="ProtNLM"/>
    </source>
</evidence>
<gene>
    <name evidence="2" type="ORF">GALMADRAFT_1162780</name>
</gene>
<evidence type="ECO:0000256" key="1">
    <source>
        <dbReference type="SAM" id="SignalP"/>
    </source>
</evidence>
<sequence>MIMELSFWSFCTSFSFSLILIAFPQPPCTQTKCRSEACRPTPLPLDRASPEELGLFGPLGSTSEADSRTCFPGLLAFPSTVPAIYSGGSFSSPHRLTSY</sequence>
<dbReference type="EMBL" id="KL142425">
    <property type="protein sequence ID" value="KDR66321.1"/>
    <property type="molecule type" value="Genomic_DNA"/>
</dbReference>
<keyword evidence="1" id="KW-0732">Signal</keyword>
<dbReference type="HOGENOM" id="CLU_2320564_0_0_1"/>
<feature type="chain" id="PRO_5001645572" description="Secreted protein" evidence="1">
    <location>
        <begin position="18"/>
        <end position="99"/>
    </location>
</feature>